<dbReference type="Gene3D" id="1.20.1090.10">
    <property type="entry name" value="Dehydroquinate synthase-like - alpha domain"/>
    <property type="match status" value="1"/>
</dbReference>
<gene>
    <name evidence="5" type="ORF">GM1_039_00040</name>
</gene>
<dbReference type="Pfam" id="PF25137">
    <property type="entry name" value="ADH_Fe_C"/>
    <property type="match status" value="1"/>
</dbReference>
<dbReference type="PANTHER" id="PTHR11496:SF102">
    <property type="entry name" value="ALCOHOL DEHYDROGENASE 4"/>
    <property type="match status" value="1"/>
</dbReference>
<organism evidence="5 6">
    <name type="scientific">Gordonia malaquae NBRC 108250</name>
    <dbReference type="NCBI Taxonomy" id="1223542"/>
    <lineage>
        <taxon>Bacteria</taxon>
        <taxon>Bacillati</taxon>
        <taxon>Actinomycetota</taxon>
        <taxon>Actinomycetes</taxon>
        <taxon>Mycobacteriales</taxon>
        <taxon>Gordoniaceae</taxon>
        <taxon>Gordonia</taxon>
    </lineage>
</organism>
<protein>
    <submittedName>
        <fullName evidence="5">Putative iron-containing alcohol dehydrogenase</fullName>
    </submittedName>
</protein>
<dbReference type="PANTHER" id="PTHR11496">
    <property type="entry name" value="ALCOHOL DEHYDROGENASE"/>
    <property type="match status" value="1"/>
</dbReference>
<reference evidence="5 6" key="1">
    <citation type="submission" date="2013-02" db="EMBL/GenBank/DDBJ databases">
        <title>Whole genome shotgun sequence of Gordonia malaquae NBRC 108250.</title>
        <authorList>
            <person name="Yoshida I."/>
            <person name="Hosoyama A."/>
            <person name="Tsuchikane K."/>
            <person name="Ando Y."/>
            <person name="Baba S."/>
            <person name="Ohji S."/>
            <person name="Hamada M."/>
            <person name="Tamura T."/>
            <person name="Yamazoe A."/>
            <person name="Yamazaki S."/>
            <person name="Fujita N."/>
        </authorList>
    </citation>
    <scope>NUCLEOTIDE SEQUENCE [LARGE SCALE GENOMIC DNA]</scope>
    <source>
        <strain evidence="5 6">NBRC 108250</strain>
    </source>
</reference>
<dbReference type="SUPFAM" id="SSF56796">
    <property type="entry name" value="Dehydroquinate synthase-like"/>
    <property type="match status" value="1"/>
</dbReference>
<dbReference type="Gene3D" id="3.40.50.1970">
    <property type="match status" value="1"/>
</dbReference>
<dbReference type="RefSeq" id="WP_008381470.1">
    <property type="nucleotide sequence ID" value="NZ_BAOP01000039.1"/>
</dbReference>
<dbReference type="AlphaFoldDB" id="M3UNB7"/>
<feature type="domain" description="Fe-containing alcohol dehydrogenase-like C-terminal" evidence="4">
    <location>
        <begin position="199"/>
        <end position="392"/>
    </location>
</feature>
<dbReference type="GO" id="GO:0046872">
    <property type="term" value="F:metal ion binding"/>
    <property type="evidence" value="ECO:0007669"/>
    <property type="project" value="InterPro"/>
</dbReference>
<keyword evidence="2" id="KW-0560">Oxidoreductase</keyword>
<dbReference type="EMBL" id="BAOP01000039">
    <property type="protein sequence ID" value="GAC81590.1"/>
    <property type="molecule type" value="Genomic_DNA"/>
</dbReference>
<comment type="caution">
    <text evidence="5">The sequence shown here is derived from an EMBL/GenBank/DDBJ whole genome shotgun (WGS) entry which is preliminary data.</text>
</comment>
<dbReference type="STRING" id="410332.SAMN04488550_1628"/>
<proteinExistence type="inferred from homology"/>
<dbReference type="eggNOG" id="COG1454">
    <property type="taxonomic scope" value="Bacteria"/>
</dbReference>
<dbReference type="GO" id="GO:0004022">
    <property type="term" value="F:alcohol dehydrogenase (NAD+) activity"/>
    <property type="evidence" value="ECO:0007669"/>
    <property type="project" value="UniProtKB-ARBA"/>
</dbReference>
<evidence type="ECO:0000313" key="5">
    <source>
        <dbReference type="EMBL" id="GAC81590.1"/>
    </source>
</evidence>
<dbReference type="InterPro" id="IPR001670">
    <property type="entry name" value="ADH_Fe/GldA"/>
</dbReference>
<evidence type="ECO:0000313" key="6">
    <source>
        <dbReference type="Proteomes" id="UP000035009"/>
    </source>
</evidence>
<dbReference type="FunFam" id="3.40.50.1970:FF:000003">
    <property type="entry name" value="Alcohol dehydrogenase, iron-containing"/>
    <property type="match status" value="1"/>
</dbReference>
<feature type="domain" description="Alcohol dehydrogenase iron-type/glycerol dehydrogenase GldA" evidence="3">
    <location>
        <begin position="21"/>
        <end position="188"/>
    </location>
</feature>
<sequence length="393" mass="41097">MTSDGEFGRRRAATVAKFHTPEIVLGRGAFPEAAIAAAGLGIQRPLIVSDRKIEQTPWYERLVADLRGQGLESGSYLGVSPNPRAHEIAEGFSAYQTHAADGIVAVGGGSVIDAAKGIAVLASNGGLILEYEGIDKARRPLPPLVVVPTTAGSGADVSQFCIVNNPDRRTKVTIIGRTLVPNVTVIDPTMLTTAPPEVTAQAGMDTLTHCIEAYVSLAHGSLTDALALESLTGVWANLERLVDDRTDPVAGEEMALASLRAGMAFTNAILGATHAMSHPVGGHCDAPHGTINAVLLPHVIRYNALVCADDFVRLSDAVGLSTSGDPRTVADRLADAVARLGARVGMPDTLGPLGVETVDVGLLTTNALADSCMITNPRRPEEAEIADLYRQAL</sequence>
<evidence type="ECO:0000256" key="1">
    <source>
        <dbReference type="ARBA" id="ARBA00007358"/>
    </source>
</evidence>
<comment type="similarity">
    <text evidence="1">Belongs to the iron-containing alcohol dehydrogenase family.</text>
</comment>
<name>M3UNB7_GORML</name>
<dbReference type="InterPro" id="IPR039697">
    <property type="entry name" value="Alcohol_dehydrogenase_Fe"/>
</dbReference>
<evidence type="ECO:0000259" key="3">
    <source>
        <dbReference type="Pfam" id="PF00465"/>
    </source>
</evidence>
<evidence type="ECO:0000259" key="4">
    <source>
        <dbReference type="Pfam" id="PF25137"/>
    </source>
</evidence>
<evidence type="ECO:0000256" key="2">
    <source>
        <dbReference type="ARBA" id="ARBA00023002"/>
    </source>
</evidence>
<dbReference type="FunFam" id="1.20.1090.10:FF:000001">
    <property type="entry name" value="Aldehyde-alcohol dehydrogenase"/>
    <property type="match status" value="1"/>
</dbReference>
<dbReference type="Pfam" id="PF00465">
    <property type="entry name" value="Fe-ADH"/>
    <property type="match status" value="1"/>
</dbReference>
<keyword evidence="6" id="KW-1185">Reference proteome</keyword>
<dbReference type="OrthoDB" id="323926at2"/>
<accession>M3UNB7</accession>
<dbReference type="Proteomes" id="UP000035009">
    <property type="component" value="Unassembled WGS sequence"/>
</dbReference>
<dbReference type="InterPro" id="IPR056798">
    <property type="entry name" value="ADH_Fe_C"/>
</dbReference>